<evidence type="ECO:0000256" key="3">
    <source>
        <dbReference type="ARBA" id="ARBA00023002"/>
    </source>
</evidence>
<feature type="disulfide bond" description="Redox-active" evidence="6">
    <location>
        <begin position="60"/>
        <end position="94"/>
    </location>
</feature>
<comment type="catalytic activity">
    <reaction evidence="6">
        <text>a hydroperoxide + [thioredoxin]-dithiol = an alcohol + [thioredoxin]-disulfide + H2O</text>
        <dbReference type="Rhea" id="RHEA:62620"/>
        <dbReference type="Rhea" id="RHEA-COMP:10698"/>
        <dbReference type="Rhea" id="RHEA-COMP:10700"/>
        <dbReference type="ChEBI" id="CHEBI:15377"/>
        <dbReference type="ChEBI" id="CHEBI:29950"/>
        <dbReference type="ChEBI" id="CHEBI:30879"/>
        <dbReference type="ChEBI" id="CHEBI:35924"/>
        <dbReference type="ChEBI" id="CHEBI:50058"/>
        <dbReference type="EC" id="1.11.1.24"/>
    </reaction>
</comment>
<dbReference type="RefSeq" id="WP_188369031.1">
    <property type="nucleotide sequence ID" value="NZ_BMFH01000001.1"/>
</dbReference>
<keyword evidence="9" id="KW-1185">Reference proteome</keyword>
<dbReference type="EMBL" id="BMFH01000001">
    <property type="protein sequence ID" value="GGD40088.1"/>
    <property type="molecule type" value="Genomic_DNA"/>
</dbReference>
<comment type="similarity">
    <text evidence="6">Belongs to the peroxiredoxin family. Tpx subfamily.</text>
</comment>
<feature type="domain" description="Thioredoxin" evidence="7">
    <location>
        <begin position="18"/>
        <end position="167"/>
    </location>
</feature>
<evidence type="ECO:0000256" key="6">
    <source>
        <dbReference type="HAMAP-Rule" id="MF_00269"/>
    </source>
</evidence>
<comment type="miscellaneous">
    <text evidence="6">The active site is a conserved redox-active cysteine residue, the peroxidatic cysteine (C(P)), which makes the nucleophilic attack on the peroxide substrate. The peroxide oxidizes the C(P)-SH to cysteine sulfenic acid (C(P)-SOH), which then reacts with another cysteine residue, the resolving cysteine (C(R)), to form a disulfide bridge. The disulfide is subsequently reduced by an appropriate electron donor to complete the catalytic cycle. In this atypical 2-Cys peroxiredoxin, C(R) is present in the same subunit to form an intramolecular disulfide. The disulfide is subsequently reduced by thioredoxin.</text>
</comment>
<dbReference type="InterPro" id="IPR036249">
    <property type="entry name" value="Thioredoxin-like_sf"/>
</dbReference>
<keyword evidence="5 6" id="KW-0676">Redox-active center</keyword>
<dbReference type="Proteomes" id="UP000625780">
    <property type="component" value="Unassembled WGS sequence"/>
</dbReference>
<dbReference type="Pfam" id="PF08534">
    <property type="entry name" value="Redoxin"/>
    <property type="match status" value="1"/>
</dbReference>
<keyword evidence="2 6" id="KW-0049">Antioxidant</keyword>
<protein>
    <recommendedName>
        <fullName evidence="6">Thiol peroxidase</fullName>
        <shortName evidence="6">Tpx</shortName>
        <ecNumber evidence="6">1.11.1.24</ecNumber>
    </recommendedName>
    <alternativeName>
        <fullName evidence="6">Peroxiredoxin tpx</fullName>
        <shortName evidence="6">Prx</shortName>
    </alternativeName>
    <alternativeName>
        <fullName evidence="6">Thioredoxin peroxidase</fullName>
    </alternativeName>
    <alternativeName>
        <fullName evidence="6">Thioredoxin-dependent peroxiredoxin</fullName>
    </alternativeName>
</protein>
<dbReference type="InterPro" id="IPR013740">
    <property type="entry name" value="Redoxin"/>
</dbReference>
<dbReference type="PROSITE" id="PS01265">
    <property type="entry name" value="TPX"/>
    <property type="match status" value="1"/>
</dbReference>
<evidence type="ECO:0000256" key="1">
    <source>
        <dbReference type="ARBA" id="ARBA00022559"/>
    </source>
</evidence>
<dbReference type="InterPro" id="IPR050455">
    <property type="entry name" value="Tpx_Peroxidase_subfamily"/>
</dbReference>
<reference evidence="9" key="1">
    <citation type="journal article" date="2019" name="Int. J. Syst. Evol. Microbiol.">
        <title>The Global Catalogue of Microorganisms (GCM) 10K type strain sequencing project: providing services to taxonomists for standard genome sequencing and annotation.</title>
        <authorList>
            <consortium name="The Broad Institute Genomics Platform"/>
            <consortium name="The Broad Institute Genome Sequencing Center for Infectious Disease"/>
            <person name="Wu L."/>
            <person name="Ma J."/>
        </authorList>
    </citation>
    <scope>NUCLEOTIDE SEQUENCE [LARGE SCALE GENOMIC DNA]</scope>
    <source>
        <strain evidence="9">CGMCC 1.12606</strain>
    </source>
</reference>
<dbReference type="NCBIfam" id="NF001808">
    <property type="entry name" value="PRK00522.1"/>
    <property type="match status" value="1"/>
</dbReference>
<gene>
    <name evidence="6 8" type="primary">tpx</name>
    <name evidence="8" type="ORF">GCM10011361_03990</name>
</gene>
<organism evidence="8 9">
    <name type="scientific">Muriicola marianensis</name>
    <dbReference type="NCBI Taxonomy" id="1324801"/>
    <lineage>
        <taxon>Bacteria</taxon>
        <taxon>Pseudomonadati</taxon>
        <taxon>Bacteroidota</taxon>
        <taxon>Flavobacteriia</taxon>
        <taxon>Flavobacteriales</taxon>
        <taxon>Flavobacteriaceae</taxon>
        <taxon>Muriicola</taxon>
    </lineage>
</organism>
<evidence type="ECO:0000256" key="2">
    <source>
        <dbReference type="ARBA" id="ARBA00022862"/>
    </source>
</evidence>
<keyword evidence="3 6" id="KW-0560">Oxidoreductase</keyword>
<keyword evidence="1 6" id="KW-0575">Peroxidase</keyword>
<keyword evidence="4 6" id="KW-1015">Disulfide bond</keyword>
<accession>A0ABQ1QSJ5</accession>
<evidence type="ECO:0000256" key="5">
    <source>
        <dbReference type="ARBA" id="ARBA00023284"/>
    </source>
</evidence>
<feature type="active site" description="Cysteine sulfenic acid (-SOH) intermediate" evidence="6">
    <location>
        <position position="60"/>
    </location>
</feature>
<evidence type="ECO:0000313" key="8">
    <source>
        <dbReference type="EMBL" id="GGD40088.1"/>
    </source>
</evidence>
<dbReference type="PANTHER" id="PTHR43110">
    <property type="entry name" value="THIOL PEROXIDASE"/>
    <property type="match status" value="1"/>
</dbReference>
<dbReference type="InterPro" id="IPR002065">
    <property type="entry name" value="TPX"/>
</dbReference>
<comment type="function">
    <text evidence="6">Thiol-specific peroxidase that catalyzes the reduction of hydrogen peroxide and organic hydroperoxides to water and alcohols, respectively. Plays a role in cell protection against oxidative stress by detoxifying peroxides.</text>
</comment>
<evidence type="ECO:0000313" key="9">
    <source>
        <dbReference type="Proteomes" id="UP000625780"/>
    </source>
</evidence>
<dbReference type="PANTHER" id="PTHR43110:SF1">
    <property type="entry name" value="THIOL PEROXIDASE"/>
    <property type="match status" value="1"/>
</dbReference>
<dbReference type="EC" id="1.11.1.24" evidence="6"/>
<dbReference type="CDD" id="cd03014">
    <property type="entry name" value="PRX_Atyp2cys"/>
    <property type="match status" value="1"/>
</dbReference>
<dbReference type="InterPro" id="IPR018219">
    <property type="entry name" value="Tpx_CS"/>
</dbReference>
<proteinExistence type="inferred from homology"/>
<evidence type="ECO:0000259" key="7">
    <source>
        <dbReference type="PROSITE" id="PS51352"/>
    </source>
</evidence>
<dbReference type="HAMAP" id="MF_00269">
    <property type="entry name" value="Tpx"/>
    <property type="match status" value="1"/>
</dbReference>
<dbReference type="GO" id="GO:0004601">
    <property type="term" value="F:peroxidase activity"/>
    <property type="evidence" value="ECO:0007669"/>
    <property type="project" value="UniProtKB-KW"/>
</dbReference>
<evidence type="ECO:0000256" key="4">
    <source>
        <dbReference type="ARBA" id="ARBA00023157"/>
    </source>
</evidence>
<dbReference type="Gene3D" id="3.40.30.10">
    <property type="entry name" value="Glutaredoxin"/>
    <property type="match status" value="1"/>
</dbReference>
<name>A0ABQ1QSJ5_9FLAO</name>
<comment type="caution">
    <text evidence="8">The sequence shown here is derived from an EMBL/GenBank/DDBJ whole genome shotgun (WGS) entry which is preliminary data.</text>
</comment>
<comment type="subunit">
    <text evidence="6">Homodimer.</text>
</comment>
<dbReference type="PROSITE" id="PS51352">
    <property type="entry name" value="THIOREDOXIN_2"/>
    <property type="match status" value="1"/>
</dbReference>
<sequence>MALIQFTGTSAHTSGELPAVGSIAPDFELTKRDLTQIALKDFKGKKMVLNVFPSLETDTCALSVRAFNSLAAKMENTTVLCISRDLPFAQSRFCGAEGINRVMMLSDYKDKGFAEAYGLLFTDGPFEGLLARAVIVLDENRRIVYTEMVKNIGVEPNYKSALEALQND</sequence>
<dbReference type="InterPro" id="IPR013766">
    <property type="entry name" value="Thioredoxin_domain"/>
</dbReference>
<dbReference type="SUPFAM" id="SSF52833">
    <property type="entry name" value="Thioredoxin-like"/>
    <property type="match status" value="1"/>
</dbReference>